<evidence type="ECO:0000256" key="3">
    <source>
        <dbReference type="ARBA" id="ARBA00022448"/>
    </source>
</evidence>
<dbReference type="EMBL" id="AP019536">
    <property type="protein sequence ID" value="BBI99621.1"/>
    <property type="molecule type" value="Genomic_DNA"/>
</dbReference>
<evidence type="ECO:0000313" key="12">
    <source>
        <dbReference type="Proteomes" id="UP001319121"/>
    </source>
</evidence>
<dbReference type="Proteomes" id="UP001319121">
    <property type="component" value="Chromosome"/>
</dbReference>
<keyword evidence="4" id="KW-1134">Transmembrane beta strand</keyword>
<reference evidence="11 12" key="1">
    <citation type="submission" date="2019-03" db="EMBL/GenBank/DDBJ databases">
        <title>Complete genome sequence of Ferrigenium kumadai strain An22, a microaerophilic iron-oxidizing bacterium isolated from a paddy field soil.</title>
        <authorList>
            <person name="Watanabe T."/>
            <person name="Asakawa S."/>
        </authorList>
    </citation>
    <scope>NUCLEOTIDE SEQUENCE [LARGE SCALE GENOMIC DNA]</scope>
    <source>
        <strain evidence="11 12">An22</strain>
    </source>
</reference>
<keyword evidence="8" id="KW-0998">Cell outer membrane</keyword>
<dbReference type="GO" id="GO:0098046">
    <property type="term" value="C:type V protein secretion system complex"/>
    <property type="evidence" value="ECO:0007669"/>
    <property type="project" value="TreeGrafter"/>
</dbReference>
<dbReference type="KEGG" id="fku:FGKAn22_13140"/>
<dbReference type="Gene3D" id="2.40.160.50">
    <property type="entry name" value="membrane protein fhac: a member of the omp85/tpsb transporter family"/>
    <property type="match status" value="1"/>
</dbReference>
<dbReference type="Pfam" id="PF03865">
    <property type="entry name" value="ShlB"/>
    <property type="match status" value="1"/>
</dbReference>
<dbReference type="InterPro" id="IPR013686">
    <property type="entry name" value="Polypept-transport_assoc_ShlB"/>
</dbReference>
<keyword evidence="7" id="KW-0472">Membrane</keyword>
<protein>
    <recommendedName>
        <fullName evidence="10">POTRA domain-containing protein</fullName>
    </recommendedName>
</protein>
<evidence type="ECO:0000256" key="8">
    <source>
        <dbReference type="ARBA" id="ARBA00023237"/>
    </source>
</evidence>
<dbReference type="InterPro" id="IPR051544">
    <property type="entry name" value="TPS_OM_transporter"/>
</dbReference>
<keyword evidence="3" id="KW-0813">Transport</keyword>
<dbReference type="GO" id="GO:0009279">
    <property type="term" value="C:cell outer membrane"/>
    <property type="evidence" value="ECO:0007669"/>
    <property type="project" value="UniProtKB-SubCell"/>
</dbReference>
<dbReference type="Gene3D" id="3.10.20.310">
    <property type="entry name" value="membrane protein fhac"/>
    <property type="match status" value="1"/>
</dbReference>
<gene>
    <name evidence="11" type="ORF">FGKAn22_13140</name>
</gene>
<keyword evidence="5" id="KW-0812">Transmembrane</keyword>
<dbReference type="InterPro" id="IPR034746">
    <property type="entry name" value="POTRA"/>
</dbReference>
<name>A0AAN1W0G3_9PROT</name>
<evidence type="ECO:0000256" key="2">
    <source>
        <dbReference type="ARBA" id="ARBA00009055"/>
    </source>
</evidence>
<evidence type="ECO:0000256" key="6">
    <source>
        <dbReference type="ARBA" id="ARBA00022927"/>
    </source>
</evidence>
<dbReference type="InterPro" id="IPR005565">
    <property type="entry name" value="Hemolysn_activator_HlyB_C"/>
</dbReference>
<feature type="signal peptide" evidence="9">
    <location>
        <begin position="1"/>
        <end position="27"/>
    </location>
</feature>
<dbReference type="GO" id="GO:0008320">
    <property type="term" value="F:protein transmembrane transporter activity"/>
    <property type="evidence" value="ECO:0007669"/>
    <property type="project" value="TreeGrafter"/>
</dbReference>
<feature type="domain" description="POTRA" evidence="10">
    <location>
        <begin position="73"/>
        <end position="148"/>
    </location>
</feature>
<comment type="subcellular location">
    <subcellularLocation>
        <location evidence="1">Cell outer membrane</location>
    </subcellularLocation>
</comment>
<keyword evidence="9" id="KW-0732">Signal</keyword>
<dbReference type="AlphaFoldDB" id="A0AAN1W0G3"/>
<comment type="similarity">
    <text evidence="2">Belongs to the TPS (TC 1.B.20) family.</text>
</comment>
<dbReference type="PANTHER" id="PTHR34597:SF1">
    <property type="entry name" value="HEME_HEMOPEXIN TRANSPORTER PROTEIN HUXB"/>
    <property type="match status" value="1"/>
</dbReference>
<evidence type="ECO:0000256" key="9">
    <source>
        <dbReference type="SAM" id="SignalP"/>
    </source>
</evidence>
<dbReference type="PROSITE" id="PS51779">
    <property type="entry name" value="POTRA"/>
    <property type="match status" value="1"/>
</dbReference>
<evidence type="ECO:0000256" key="1">
    <source>
        <dbReference type="ARBA" id="ARBA00004442"/>
    </source>
</evidence>
<evidence type="ECO:0000256" key="5">
    <source>
        <dbReference type="ARBA" id="ARBA00022692"/>
    </source>
</evidence>
<sequence length="563" mass="59476">MKFDTRQHFVMKPLLAALLLSPLAVQAAGPAAPNAGTILQEIKPAVPPAPSSSGTGLKIESQGGVKLPPSAPFEVKTIRITGNTLFDTATLHALVAEGEGKSLDLSQLNDLAARITDFYQSHGYPLARAIIPAQTIRDGVLNIEVIEARYGKINLDNRSRVNDGLLQDTLSPLQSGQVVGQKEMDHALLLLSDIPGVEVNATLKPGEAVGTSNLQVEAEPTAAVTGNVGLDNYGNRYTGKVRAVGSVNFIDPLHQGDVLSLSALSSGRGLDYARVSYESLLNGQGTRMGGAYSAVRYILGDTLAPLNSHGTAQVGSLWAKHPFVRSRDVNLYGQLQYDQKQLRDRIDASAIRTDRHLGNWVLSLSGDLRDALMSGGVNTWSLGWTSGRVGFDDAAAQAADAGTAKTQGSFSKWNANFSRLQALSATNALYFTAAAQGANTNLDSAEKMTVGGPYTVRAYDMGAASGDTGYTATAELRHDFGKTGYGQWQALAFIDSAHVTVNKKPWVAGTNSATLTGAGVGINWIGPDRWHAKAYVASRLGSAPALVGGTASTRAWGEVGKEF</sequence>
<keyword evidence="12" id="KW-1185">Reference proteome</keyword>
<organism evidence="11 12">
    <name type="scientific">Ferrigenium kumadai</name>
    <dbReference type="NCBI Taxonomy" id="1682490"/>
    <lineage>
        <taxon>Bacteria</taxon>
        <taxon>Pseudomonadati</taxon>
        <taxon>Pseudomonadota</taxon>
        <taxon>Betaproteobacteria</taxon>
        <taxon>Nitrosomonadales</taxon>
        <taxon>Gallionellaceae</taxon>
        <taxon>Ferrigenium</taxon>
    </lineage>
</organism>
<accession>A0AAN1W0G3</accession>
<evidence type="ECO:0000259" key="10">
    <source>
        <dbReference type="PROSITE" id="PS51779"/>
    </source>
</evidence>
<dbReference type="Pfam" id="PF08479">
    <property type="entry name" value="POTRA_2"/>
    <property type="match status" value="1"/>
</dbReference>
<evidence type="ECO:0000256" key="4">
    <source>
        <dbReference type="ARBA" id="ARBA00022452"/>
    </source>
</evidence>
<dbReference type="PANTHER" id="PTHR34597">
    <property type="entry name" value="SLR1661 PROTEIN"/>
    <property type="match status" value="1"/>
</dbReference>
<feature type="chain" id="PRO_5042983180" description="POTRA domain-containing protein" evidence="9">
    <location>
        <begin position="28"/>
        <end position="563"/>
    </location>
</feature>
<evidence type="ECO:0000256" key="7">
    <source>
        <dbReference type="ARBA" id="ARBA00023136"/>
    </source>
</evidence>
<proteinExistence type="inferred from homology"/>
<evidence type="ECO:0000313" key="11">
    <source>
        <dbReference type="EMBL" id="BBI99621.1"/>
    </source>
</evidence>
<keyword evidence="6" id="KW-0653">Protein transport</keyword>
<dbReference type="GO" id="GO:0046819">
    <property type="term" value="P:protein secretion by the type V secretion system"/>
    <property type="evidence" value="ECO:0007669"/>
    <property type="project" value="TreeGrafter"/>
</dbReference>